<feature type="compositionally biased region" description="Low complexity" evidence="1">
    <location>
        <begin position="85"/>
        <end position="96"/>
    </location>
</feature>
<sequence length="373" mass="39959">MPSGALAYDARQLRRQRSMRHREFGLYASPIPDHAQPMPLLISSWATPDAVSEFQADLPAIASLIMQGRDQEEAQETTAGSDIVSDGSRTTTPTTSTSILSTSYCDGGPVKTSPPAALLPPAIITSCTSSIKKRGARPRSRSFTDNWIRRKDVSSDNNIANQRDGPRISPREAEATASTAGHARNIAINGWSRKENHDVGELWANSPWNAASPQPGISSATTSKSPTLDDPGNGGVSPPRPPVLAPAPQRAQFAAWAKFSGSLDERQLSALADKHSSLDLAVSRAAEKVLSSARQSGQDAAASRYHQQQQQQQQEEKEAASAGWKEGASGGAGGAPFGLSTTNPPAWCFSHGGRTHRQQCKYPQHGRLQLQRQ</sequence>
<protein>
    <submittedName>
        <fullName evidence="2">Uncharacterized protein</fullName>
    </submittedName>
</protein>
<feature type="region of interest" description="Disordered" evidence="1">
    <location>
        <begin position="292"/>
        <end position="373"/>
    </location>
</feature>
<comment type="caution">
    <text evidence="2">The sequence shown here is derived from an EMBL/GenBank/DDBJ whole genome shotgun (WGS) entry which is preliminary data.</text>
</comment>
<feature type="compositionally biased region" description="Basic and acidic residues" evidence="1">
    <location>
        <begin position="164"/>
        <end position="174"/>
    </location>
</feature>
<organism evidence="2 3">
    <name type="scientific">Parascedosporium putredinis</name>
    <dbReference type="NCBI Taxonomy" id="1442378"/>
    <lineage>
        <taxon>Eukaryota</taxon>
        <taxon>Fungi</taxon>
        <taxon>Dikarya</taxon>
        <taxon>Ascomycota</taxon>
        <taxon>Pezizomycotina</taxon>
        <taxon>Sordariomycetes</taxon>
        <taxon>Hypocreomycetidae</taxon>
        <taxon>Microascales</taxon>
        <taxon>Microascaceae</taxon>
        <taxon>Parascedosporium</taxon>
    </lineage>
</organism>
<dbReference type="Proteomes" id="UP000838763">
    <property type="component" value="Unassembled WGS sequence"/>
</dbReference>
<feature type="compositionally biased region" description="Polar residues" evidence="1">
    <location>
        <begin position="206"/>
        <end position="226"/>
    </location>
</feature>
<dbReference type="EMBL" id="CALLCH030000003">
    <property type="protein sequence ID" value="CAI4211929.1"/>
    <property type="molecule type" value="Genomic_DNA"/>
</dbReference>
<keyword evidence="3" id="KW-1185">Reference proteome</keyword>
<feature type="region of interest" description="Disordered" evidence="1">
    <location>
        <begin position="205"/>
        <end position="246"/>
    </location>
</feature>
<feature type="region of interest" description="Disordered" evidence="1">
    <location>
        <begin position="69"/>
        <end position="96"/>
    </location>
</feature>
<name>A0A9P1M6C1_9PEZI</name>
<reference evidence="2" key="1">
    <citation type="submission" date="2022-11" db="EMBL/GenBank/DDBJ databases">
        <authorList>
            <person name="Scott C."/>
            <person name="Bruce N."/>
        </authorList>
    </citation>
    <scope>NUCLEOTIDE SEQUENCE</scope>
</reference>
<feature type="region of interest" description="Disordered" evidence="1">
    <location>
        <begin position="154"/>
        <end position="181"/>
    </location>
</feature>
<proteinExistence type="predicted"/>
<evidence type="ECO:0000313" key="2">
    <source>
        <dbReference type="EMBL" id="CAI4211929.1"/>
    </source>
</evidence>
<evidence type="ECO:0000313" key="3">
    <source>
        <dbReference type="Proteomes" id="UP000838763"/>
    </source>
</evidence>
<gene>
    <name evidence="2" type="ORF">PPNO1_LOCUS1700</name>
</gene>
<dbReference type="OrthoDB" id="294251at2759"/>
<evidence type="ECO:0000256" key="1">
    <source>
        <dbReference type="SAM" id="MobiDB-lite"/>
    </source>
</evidence>
<accession>A0A9P1M6C1</accession>
<dbReference type="AlphaFoldDB" id="A0A9P1M6C1"/>